<comment type="caution">
    <text evidence="1">The sequence shown here is derived from an EMBL/GenBank/DDBJ whole genome shotgun (WGS) entry which is preliminary data.</text>
</comment>
<gene>
    <name evidence="1" type="ORF">TSAR_003342</name>
</gene>
<organism evidence="1 2">
    <name type="scientific">Trichomalopsis sarcophagae</name>
    <dbReference type="NCBI Taxonomy" id="543379"/>
    <lineage>
        <taxon>Eukaryota</taxon>
        <taxon>Metazoa</taxon>
        <taxon>Ecdysozoa</taxon>
        <taxon>Arthropoda</taxon>
        <taxon>Hexapoda</taxon>
        <taxon>Insecta</taxon>
        <taxon>Pterygota</taxon>
        <taxon>Neoptera</taxon>
        <taxon>Endopterygota</taxon>
        <taxon>Hymenoptera</taxon>
        <taxon>Apocrita</taxon>
        <taxon>Proctotrupomorpha</taxon>
        <taxon>Chalcidoidea</taxon>
        <taxon>Pteromalidae</taxon>
        <taxon>Pteromalinae</taxon>
        <taxon>Trichomalopsis</taxon>
    </lineage>
</organism>
<dbReference type="Proteomes" id="UP000215335">
    <property type="component" value="Unassembled WGS sequence"/>
</dbReference>
<dbReference type="AlphaFoldDB" id="A0A232EFD3"/>
<proteinExistence type="predicted"/>
<reference evidence="1 2" key="1">
    <citation type="journal article" date="2017" name="Curr. Biol.">
        <title>The Evolution of Venom by Co-option of Single-Copy Genes.</title>
        <authorList>
            <person name="Martinson E.O."/>
            <person name="Mrinalini"/>
            <person name="Kelkar Y.D."/>
            <person name="Chang C.H."/>
            <person name="Werren J.H."/>
        </authorList>
    </citation>
    <scope>NUCLEOTIDE SEQUENCE [LARGE SCALE GENOMIC DNA]</scope>
    <source>
        <strain evidence="1 2">Alberta</strain>
        <tissue evidence="1">Whole body</tissue>
    </source>
</reference>
<dbReference type="EMBL" id="NNAY01005054">
    <property type="protein sequence ID" value="OXU17061.1"/>
    <property type="molecule type" value="Genomic_DNA"/>
</dbReference>
<keyword evidence="2" id="KW-1185">Reference proteome</keyword>
<protein>
    <submittedName>
        <fullName evidence="1">Uncharacterized protein</fullName>
    </submittedName>
</protein>
<sequence>MSVISAVLKQLEEKYALLISRMERAFRLIQQHRDTYAKLYEDCEEVKSVLHDLRNSPSVGPVNLYSEERGHVCDVRPDNEPHDQAYPMVILHGVQSTTLYNV</sequence>
<evidence type="ECO:0000313" key="1">
    <source>
        <dbReference type="EMBL" id="OXU17061.1"/>
    </source>
</evidence>
<name>A0A232EFD3_9HYME</name>
<accession>A0A232EFD3</accession>
<evidence type="ECO:0000313" key="2">
    <source>
        <dbReference type="Proteomes" id="UP000215335"/>
    </source>
</evidence>